<organism evidence="4 5">
    <name type="scientific">Ogataea polymorpha</name>
    <dbReference type="NCBI Taxonomy" id="460523"/>
    <lineage>
        <taxon>Eukaryota</taxon>
        <taxon>Fungi</taxon>
        <taxon>Dikarya</taxon>
        <taxon>Ascomycota</taxon>
        <taxon>Saccharomycotina</taxon>
        <taxon>Pichiomycetes</taxon>
        <taxon>Pichiales</taxon>
        <taxon>Pichiaceae</taxon>
        <taxon>Ogataea</taxon>
    </lineage>
</organism>
<reference evidence="4" key="2">
    <citation type="submission" date="2021-01" db="EMBL/GenBank/DDBJ databases">
        <authorList>
            <person name="Schikora-Tamarit M.A."/>
        </authorList>
    </citation>
    <scope>NUCLEOTIDE SEQUENCE</scope>
    <source>
        <strain evidence="4">NCAIM Y.01608</strain>
    </source>
</reference>
<sequence>MSKKANLRRSYFKLVNQEKTQSEEPKSSKPLTYQDRIKIKRERKERSRLQKIERTRQKLQQMKEKERQRQQKTKELKNAKTRTGQPLMAPRINDLLDKIKKEVEN</sequence>
<proteinExistence type="inferred from homology"/>
<feature type="compositionally biased region" description="Basic residues" evidence="3">
    <location>
        <begin position="1"/>
        <end position="11"/>
    </location>
</feature>
<dbReference type="Proteomes" id="UP000788993">
    <property type="component" value="Unassembled WGS sequence"/>
</dbReference>
<evidence type="ECO:0000313" key="5">
    <source>
        <dbReference type="Proteomes" id="UP000788993"/>
    </source>
</evidence>
<keyword evidence="5" id="KW-1185">Reference proteome</keyword>
<feature type="region of interest" description="Disordered" evidence="3">
    <location>
        <begin position="1"/>
        <end position="88"/>
    </location>
</feature>
<evidence type="ECO:0000313" key="4">
    <source>
        <dbReference type="EMBL" id="KAH3660869.1"/>
    </source>
</evidence>
<evidence type="ECO:0000256" key="2">
    <source>
        <dbReference type="ARBA" id="ARBA00018780"/>
    </source>
</evidence>
<dbReference type="EMBL" id="JAEUBD010001468">
    <property type="protein sequence ID" value="KAH3660869.1"/>
    <property type="molecule type" value="Genomic_DNA"/>
</dbReference>
<accession>A0A9P8NXH5</accession>
<dbReference type="InterPro" id="IPR013730">
    <property type="entry name" value="Fyv7/TAP26"/>
</dbReference>
<comment type="caution">
    <text evidence="4">The sequence shown here is derived from an EMBL/GenBank/DDBJ whole genome shotgun (WGS) entry which is preliminary data.</text>
</comment>
<protein>
    <recommendedName>
        <fullName evidence="2">rRNA-processing protein FYV7</fullName>
    </recommendedName>
</protein>
<name>A0A9P8NXH5_9ASCO</name>
<evidence type="ECO:0000256" key="3">
    <source>
        <dbReference type="SAM" id="MobiDB-lite"/>
    </source>
</evidence>
<dbReference type="AlphaFoldDB" id="A0A9P8NXH5"/>
<comment type="similarity">
    <text evidence="1">Belongs to the FYV7 family.</text>
</comment>
<feature type="compositionally biased region" description="Basic and acidic residues" evidence="3">
    <location>
        <begin position="42"/>
        <end position="78"/>
    </location>
</feature>
<dbReference type="Pfam" id="PF08524">
    <property type="entry name" value="rRNA_processing"/>
    <property type="match status" value="1"/>
</dbReference>
<gene>
    <name evidence="4" type="ORF">OGATHE_005201</name>
</gene>
<reference evidence="4" key="1">
    <citation type="journal article" date="2021" name="Open Biol.">
        <title>Shared evolutionary footprints suggest mitochondrial oxidative damage underlies multiple complex I losses in fungi.</title>
        <authorList>
            <person name="Schikora-Tamarit M.A."/>
            <person name="Marcet-Houben M."/>
            <person name="Nosek J."/>
            <person name="Gabaldon T."/>
        </authorList>
    </citation>
    <scope>NUCLEOTIDE SEQUENCE</scope>
    <source>
        <strain evidence="4">NCAIM Y.01608</strain>
    </source>
</reference>
<evidence type="ECO:0000256" key="1">
    <source>
        <dbReference type="ARBA" id="ARBA00006800"/>
    </source>
</evidence>